<dbReference type="EMBL" id="CP076135">
    <property type="protein sequence ID" value="QWG16412.1"/>
    <property type="molecule type" value="Genomic_DNA"/>
</dbReference>
<comment type="similarity">
    <text evidence="1">Belongs to the UPF0065 (bug) family.</text>
</comment>
<dbReference type="PANTHER" id="PTHR42928:SF5">
    <property type="entry name" value="BLR1237 PROTEIN"/>
    <property type="match status" value="1"/>
</dbReference>
<protein>
    <submittedName>
        <fullName evidence="2">Tripartite tricarboxylate transporter substrate binding protein</fullName>
    </submittedName>
</protein>
<dbReference type="CDD" id="cd07012">
    <property type="entry name" value="PBP2_Bug_TTT"/>
    <property type="match status" value="1"/>
</dbReference>
<proteinExistence type="inferred from homology"/>
<evidence type="ECO:0000313" key="2">
    <source>
        <dbReference type="EMBL" id="QWG16412.1"/>
    </source>
</evidence>
<gene>
    <name evidence="2" type="ORF">KMZ68_15450</name>
</gene>
<dbReference type="KEGG" id="bsei:KMZ68_15450"/>
<evidence type="ECO:0000256" key="1">
    <source>
        <dbReference type="ARBA" id="ARBA00006987"/>
    </source>
</evidence>
<dbReference type="InterPro" id="IPR042100">
    <property type="entry name" value="Bug_dom1"/>
</dbReference>
<accession>A0A975NJM3</accession>
<dbReference type="SUPFAM" id="SSF53850">
    <property type="entry name" value="Periplasmic binding protein-like II"/>
    <property type="match status" value="1"/>
</dbReference>
<dbReference type="Proteomes" id="UP000680805">
    <property type="component" value="Chromosome"/>
</dbReference>
<dbReference type="Gene3D" id="3.40.190.150">
    <property type="entry name" value="Bordetella uptake gene, domain 1"/>
    <property type="match status" value="1"/>
</dbReference>
<evidence type="ECO:0000313" key="3">
    <source>
        <dbReference type="Proteomes" id="UP000680805"/>
    </source>
</evidence>
<dbReference type="Gene3D" id="3.40.190.10">
    <property type="entry name" value="Periplasmic binding protein-like II"/>
    <property type="match status" value="1"/>
</dbReference>
<dbReference type="PANTHER" id="PTHR42928">
    <property type="entry name" value="TRICARBOXYLATE-BINDING PROTEIN"/>
    <property type="match status" value="1"/>
</dbReference>
<sequence length="367" mass="39207">MHGFGPSCAQPSLVDPTAIPYRFPANNNPSRERHVTRLISRRHVLTGAAALSTSAILPRTSLGADWRPTETVRLIVPAAPGGTTDVMGRLLAAHLQTAWGQSAIVENRSGGGGTIGTSEVVRSKGDGHVILVGNPGPNAIAYSIFKNMTYKPDQLQPVSNLIRIPNIISAHPSVPIKSIPEMIAYIKANPDKLTYGSSGVGQSPHLTMAWLLQLTGLKVVHVPFRGAGPALQAALGGDIQILSDNLYPTLPQVQEGKLNALAVTTPERSALAPNIPTVREAGPELAKFDVSSWFGIFLPKSAPAPVVDALNKEIKVFLEREDIKTNIAKIGATTDYGTPQQYTDFIQAETAKFASIIQKEGLQMEVK</sequence>
<dbReference type="InterPro" id="IPR005064">
    <property type="entry name" value="BUG"/>
</dbReference>
<name>A0A975NJM3_9BRAD</name>
<organism evidence="2 3">
    <name type="scientific">Bradyrhizobium sediminis</name>
    <dbReference type="NCBI Taxonomy" id="2840469"/>
    <lineage>
        <taxon>Bacteria</taxon>
        <taxon>Pseudomonadati</taxon>
        <taxon>Pseudomonadota</taxon>
        <taxon>Alphaproteobacteria</taxon>
        <taxon>Hyphomicrobiales</taxon>
        <taxon>Nitrobacteraceae</taxon>
        <taxon>Bradyrhizobium</taxon>
    </lineage>
</organism>
<reference evidence="2" key="1">
    <citation type="submission" date="2021-06" db="EMBL/GenBank/DDBJ databases">
        <title>Bradyrhizobium sp. S2-11-2 Genome sequencing.</title>
        <authorList>
            <person name="Jin L."/>
        </authorList>
    </citation>
    <scope>NUCLEOTIDE SEQUENCE</scope>
    <source>
        <strain evidence="2">S2-11-2</strain>
    </source>
</reference>
<dbReference type="AlphaFoldDB" id="A0A975NJM3"/>
<dbReference type="Pfam" id="PF03401">
    <property type="entry name" value="TctC"/>
    <property type="match status" value="1"/>
</dbReference>
<dbReference type="PIRSF" id="PIRSF017082">
    <property type="entry name" value="YflP"/>
    <property type="match status" value="1"/>
</dbReference>